<dbReference type="Pfam" id="PF04071">
    <property type="entry name" value="zf-like"/>
    <property type="match status" value="1"/>
</dbReference>
<protein>
    <submittedName>
        <fullName evidence="2">Uncharacterized protein containing a Zn-finger-like domain</fullName>
    </submittedName>
</protein>
<keyword evidence="3" id="KW-1185">Reference proteome</keyword>
<dbReference type="EMBL" id="CP005290">
    <property type="protein sequence ID" value="AGK60192.1"/>
    <property type="molecule type" value="Genomic_DNA"/>
</dbReference>
<evidence type="ECO:0000313" key="3">
    <source>
        <dbReference type="Proteomes" id="UP000013307"/>
    </source>
</evidence>
<dbReference type="Proteomes" id="UP000013307">
    <property type="component" value="Chromosome"/>
</dbReference>
<dbReference type="HOGENOM" id="CLU_1631574_0_0_2"/>
<gene>
    <name evidence="2" type="ORF">Asulf_00157</name>
</gene>
<reference evidence="2 3" key="1">
    <citation type="journal article" date="2013" name="Genome Announc.">
        <title>Complete Genome Sequence of the Thermophilic and Facultatively Chemolithoautotrophic Sulfate Reducer Archaeoglobus sulfaticallidus Strain PM70-1T.</title>
        <authorList>
            <person name="Stokke R."/>
            <person name="Hocking W.P."/>
            <person name="Steinsbu B.O."/>
            <person name="Steen I.H."/>
        </authorList>
    </citation>
    <scope>NUCLEOTIDE SEQUENCE [LARGE SCALE GENOMIC DNA]</scope>
    <source>
        <strain evidence="2">PM70-1</strain>
    </source>
</reference>
<dbReference type="OrthoDB" id="39225at2157"/>
<dbReference type="AlphaFoldDB" id="N0BD70"/>
<dbReference type="InterPro" id="IPR007212">
    <property type="entry name" value="Zf-like"/>
</dbReference>
<evidence type="ECO:0000313" key="2">
    <source>
        <dbReference type="EMBL" id="AGK60192.1"/>
    </source>
</evidence>
<organism evidence="2 3">
    <name type="scientific">Archaeoglobus sulfaticallidus PM70-1</name>
    <dbReference type="NCBI Taxonomy" id="387631"/>
    <lineage>
        <taxon>Archaea</taxon>
        <taxon>Methanobacteriati</taxon>
        <taxon>Methanobacteriota</taxon>
        <taxon>Archaeoglobi</taxon>
        <taxon>Archaeoglobales</taxon>
        <taxon>Archaeoglobaceae</taxon>
        <taxon>Archaeoglobus</taxon>
    </lineage>
</organism>
<evidence type="ECO:0000259" key="1">
    <source>
        <dbReference type="Pfam" id="PF04071"/>
    </source>
</evidence>
<dbReference type="RefSeq" id="WP_015589791.1">
    <property type="nucleotide sequence ID" value="NC_021169.1"/>
</dbReference>
<name>N0BD70_9EURY</name>
<dbReference type="KEGG" id="ast:Asulf_00157"/>
<sequence length="195" mass="22971">MEDLRERTLKDLFSALDGITGPVLECKYYPCHFAGQDCSFCYCPFYPCLNYDMGGELKVTSDGSYVWSCMNCDLIHDREFSENVIFALSRYPRQRLVEEDWVFYSKILQELLYGEELAETLDSSYNLMRAILIDKHCEEFDNTEFLAVKVEEFKIVTVRKIRSIEEAENEIIIPIKERNKFYGFLNDSYVICERI</sequence>
<feature type="domain" description="Cysteine-rich small" evidence="1">
    <location>
        <begin position="25"/>
        <end position="85"/>
    </location>
</feature>
<dbReference type="GeneID" id="15391803"/>
<dbReference type="STRING" id="387631.Asulf_00157"/>
<accession>N0BD70</accession>
<proteinExistence type="predicted"/>
<dbReference type="eggNOG" id="arCOG05056">
    <property type="taxonomic scope" value="Archaea"/>
</dbReference>